<evidence type="ECO:0000256" key="4">
    <source>
        <dbReference type="ARBA" id="ARBA00013278"/>
    </source>
</evidence>
<evidence type="ECO:0000256" key="38">
    <source>
        <dbReference type="ARBA" id="ARBA00048613"/>
    </source>
</evidence>
<feature type="chain" id="PRO_5008133109" description="Phospholipase B1, membrane-associated" evidence="47">
    <location>
        <begin position="27"/>
        <end position="480"/>
    </location>
</feature>
<comment type="catalytic activity">
    <reaction evidence="26">
        <text>1,3-dihexadecanoyl-2-(9Z-octadecenoyl)glycerol + H2O = 1-hexadecanoyl-2-(9Z-octadecenoyl)-glycerol + hexadecanoate + H(+)</text>
        <dbReference type="Rhea" id="RHEA:40979"/>
        <dbReference type="ChEBI" id="CHEBI:7896"/>
        <dbReference type="ChEBI" id="CHEBI:15377"/>
        <dbReference type="ChEBI" id="CHEBI:15378"/>
        <dbReference type="ChEBI" id="CHEBI:75585"/>
        <dbReference type="ChEBI" id="CHEBI:75688"/>
    </reaction>
    <physiologicalReaction direction="left-to-right" evidence="26">
        <dbReference type="Rhea" id="RHEA:40980"/>
    </physiologicalReaction>
</comment>
<proteinExistence type="inferred from homology"/>
<evidence type="ECO:0000256" key="10">
    <source>
        <dbReference type="ARBA" id="ARBA00022737"/>
    </source>
</evidence>
<evidence type="ECO:0000256" key="27">
    <source>
        <dbReference type="ARBA" id="ARBA00047438"/>
    </source>
</evidence>
<dbReference type="GO" id="GO:0004622">
    <property type="term" value="F:phosphatidylcholine lysophospholipase activity"/>
    <property type="evidence" value="ECO:0007669"/>
    <property type="project" value="UniProtKB-EC"/>
</dbReference>
<evidence type="ECO:0000256" key="15">
    <source>
        <dbReference type="ARBA" id="ARBA00023180"/>
    </source>
</evidence>
<evidence type="ECO:0000256" key="24">
    <source>
        <dbReference type="ARBA" id="ARBA00045916"/>
    </source>
</evidence>
<dbReference type="VEuPathDB" id="VectorBase:AFAF013345"/>
<comment type="catalytic activity">
    <reaction evidence="33">
        <text>1,2-dihexadecanoyl-sn-glycero-3-phosphocholine + H2O = 1-hexadecanoyl-sn-glycero-3-phosphocholine + hexadecanoate + H(+)</text>
        <dbReference type="Rhea" id="RHEA:41223"/>
        <dbReference type="ChEBI" id="CHEBI:7896"/>
        <dbReference type="ChEBI" id="CHEBI:15377"/>
        <dbReference type="ChEBI" id="CHEBI:15378"/>
        <dbReference type="ChEBI" id="CHEBI:72998"/>
        <dbReference type="ChEBI" id="CHEBI:72999"/>
    </reaction>
    <physiologicalReaction direction="left-to-right" evidence="33">
        <dbReference type="Rhea" id="RHEA:41224"/>
    </physiologicalReaction>
</comment>
<evidence type="ECO:0000256" key="17">
    <source>
        <dbReference type="ARBA" id="ARBA00023369"/>
    </source>
</evidence>
<accession>A0A182QMT2</accession>
<evidence type="ECO:0000256" key="45">
    <source>
        <dbReference type="ARBA" id="ARBA00049372"/>
    </source>
</evidence>
<comment type="catalytic activity">
    <reaction evidence="41">
        <text>1,3-dihexadecanoyl-2-(9Z-octadecenoyl)glycerol + H2O = 1,3-dihexadecanoylglycerol + (9Z)-octadecenoate + H(+)</text>
        <dbReference type="Rhea" id="RHEA:40983"/>
        <dbReference type="ChEBI" id="CHEBI:15377"/>
        <dbReference type="ChEBI" id="CHEBI:15378"/>
        <dbReference type="ChEBI" id="CHEBI:30823"/>
        <dbReference type="ChEBI" id="CHEBI:75688"/>
        <dbReference type="ChEBI" id="CHEBI:77619"/>
    </reaction>
    <physiologicalReaction direction="left-to-right" evidence="41">
        <dbReference type="Rhea" id="RHEA:40984"/>
    </physiologicalReaction>
</comment>
<comment type="catalytic activity">
    <reaction evidence="25">
        <text>1-hexadecanoyl-2-(9Z)-octadecenoyl-3-octadecanoyl-sn-glycerol + H2O = 2-(9Z-octadecenoyl)-3-octadecanoyl-sn-glycerol + hexadecanoate + H(+)</text>
        <dbReference type="Rhea" id="RHEA:41107"/>
        <dbReference type="ChEBI" id="CHEBI:7896"/>
        <dbReference type="ChEBI" id="CHEBI:15377"/>
        <dbReference type="ChEBI" id="CHEBI:15378"/>
        <dbReference type="ChEBI" id="CHEBI:75558"/>
        <dbReference type="ChEBI" id="CHEBI:77623"/>
    </reaction>
    <physiologicalReaction direction="left-to-right" evidence="25">
        <dbReference type="Rhea" id="RHEA:41108"/>
    </physiologicalReaction>
</comment>
<comment type="catalytic activity">
    <reaction evidence="40">
        <text>1-hexadecanoyl-2-(9Z-octadecenoyl)-sn-glycero-3-phosphocholine + H2O = 1-hexadecanoyl-sn-glycero-3-phosphocholine + (9Z)-octadecenoate + H(+)</text>
        <dbReference type="Rhea" id="RHEA:38779"/>
        <dbReference type="ChEBI" id="CHEBI:15377"/>
        <dbReference type="ChEBI" id="CHEBI:15378"/>
        <dbReference type="ChEBI" id="CHEBI:30823"/>
        <dbReference type="ChEBI" id="CHEBI:72998"/>
        <dbReference type="ChEBI" id="CHEBI:73001"/>
    </reaction>
    <physiologicalReaction direction="left-to-right" evidence="40">
        <dbReference type="Rhea" id="RHEA:38780"/>
    </physiologicalReaction>
</comment>
<dbReference type="GO" id="GO:0004806">
    <property type="term" value="F:triacylglycerol lipase activity"/>
    <property type="evidence" value="ECO:0007669"/>
    <property type="project" value="UniProtKB-EC"/>
</dbReference>
<evidence type="ECO:0000256" key="5">
    <source>
        <dbReference type="ARBA" id="ARBA00013279"/>
    </source>
</evidence>
<evidence type="ECO:0000256" key="7">
    <source>
        <dbReference type="ARBA" id="ARBA00022475"/>
    </source>
</evidence>
<comment type="catalytic activity">
    <reaction evidence="31">
        <text>a 1-O-alkyl-2-acyl-sn-glycero-3-phosphocholine + H2O = a 1-O-alkyl-sn-glycero-3-phosphocholine + a fatty acid + H(+)</text>
        <dbReference type="Rhea" id="RHEA:36231"/>
        <dbReference type="ChEBI" id="CHEBI:15377"/>
        <dbReference type="ChEBI" id="CHEBI:15378"/>
        <dbReference type="ChEBI" id="CHEBI:28868"/>
        <dbReference type="ChEBI" id="CHEBI:30909"/>
        <dbReference type="ChEBI" id="CHEBI:36702"/>
        <dbReference type="EC" id="3.1.1.4"/>
    </reaction>
    <physiologicalReaction direction="left-to-right" evidence="31">
        <dbReference type="Rhea" id="RHEA:36232"/>
    </physiologicalReaction>
</comment>
<comment type="catalytic activity">
    <reaction evidence="34">
        <text>1-hexadecanoyl-2-(9Z,12Z-octadecadienoyl)-sn-glycero-3-phosphocholine + H2O = 2-(9Z,12Z-octadecadienoyl)-sn-glycero-3-phosphocholine + hexadecanoate + H(+)</text>
        <dbReference type="Rhea" id="RHEA:40971"/>
        <dbReference type="ChEBI" id="CHEBI:7896"/>
        <dbReference type="ChEBI" id="CHEBI:15377"/>
        <dbReference type="ChEBI" id="CHEBI:15378"/>
        <dbReference type="ChEBI" id="CHEBI:73002"/>
        <dbReference type="ChEBI" id="CHEBI:76084"/>
    </reaction>
    <physiologicalReaction direction="left-to-right" evidence="34">
        <dbReference type="Rhea" id="RHEA:40972"/>
    </physiologicalReaction>
</comment>
<keyword evidence="49" id="KW-1185">Reference proteome</keyword>
<dbReference type="EC" id="3.1.1.4" evidence="4"/>
<evidence type="ECO:0000256" key="6">
    <source>
        <dbReference type="ARBA" id="ARBA00015133"/>
    </source>
</evidence>
<evidence type="ECO:0000256" key="40">
    <source>
        <dbReference type="ARBA" id="ARBA00048699"/>
    </source>
</evidence>
<keyword evidence="10" id="KW-0677">Repeat</keyword>
<keyword evidence="16" id="KW-1208">Phospholipid metabolism</keyword>
<dbReference type="EMBL" id="AXCN02000886">
    <property type="status" value="NOT_ANNOTATED_CDS"/>
    <property type="molecule type" value="Genomic_DNA"/>
</dbReference>
<evidence type="ECO:0000256" key="12">
    <source>
        <dbReference type="ARBA" id="ARBA00022989"/>
    </source>
</evidence>
<comment type="catalytic activity">
    <reaction evidence="36">
        <text>1,2,3-tri-(9Z-octadecenoyl)-glycerol + H2O = di-(9Z)-octadecenoylglycerol + (9Z)-octadecenoate + H(+)</text>
        <dbReference type="Rhea" id="RHEA:38575"/>
        <dbReference type="ChEBI" id="CHEBI:15377"/>
        <dbReference type="ChEBI" id="CHEBI:15378"/>
        <dbReference type="ChEBI" id="CHEBI:30823"/>
        <dbReference type="ChEBI" id="CHEBI:53753"/>
        <dbReference type="ChEBI" id="CHEBI:75945"/>
    </reaction>
    <physiologicalReaction direction="left-to-right" evidence="36">
        <dbReference type="Rhea" id="RHEA:38576"/>
    </physiologicalReaction>
</comment>
<comment type="catalytic activity">
    <reaction evidence="30">
        <text>1-hexadecanoyl-2-(9Z-octadecenoyl)-sn-glycero-3-phospho-(1'-sn-glycerol) + H2O = 1-hexadecanoyl-sn-glycero-3-phospho-(1'-sn-glycerol) + (9Z)-octadecenoate + H(+)</text>
        <dbReference type="Rhea" id="RHEA:40919"/>
        <dbReference type="ChEBI" id="CHEBI:15377"/>
        <dbReference type="ChEBI" id="CHEBI:15378"/>
        <dbReference type="ChEBI" id="CHEBI:30823"/>
        <dbReference type="ChEBI" id="CHEBI:72841"/>
        <dbReference type="ChEBI" id="CHEBI:75158"/>
    </reaction>
    <physiologicalReaction direction="left-to-right" evidence="30">
        <dbReference type="Rhea" id="RHEA:40920"/>
    </physiologicalReaction>
</comment>
<evidence type="ECO:0000256" key="16">
    <source>
        <dbReference type="ARBA" id="ARBA00023264"/>
    </source>
</evidence>
<evidence type="ECO:0000256" key="33">
    <source>
        <dbReference type="ARBA" id="ARBA00048227"/>
    </source>
</evidence>
<evidence type="ECO:0000256" key="2">
    <source>
        <dbReference type="ARBA" id="ARBA00009979"/>
    </source>
</evidence>
<dbReference type="Proteomes" id="UP000075886">
    <property type="component" value="Unassembled WGS sequence"/>
</dbReference>
<evidence type="ECO:0000256" key="44">
    <source>
        <dbReference type="ARBA" id="ARBA00049363"/>
    </source>
</evidence>
<dbReference type="AlphaFoldDB" id="A0A182QMT2"/>
<dbReference type="InterPro" id="IPR038885">
    <property type="entry name" value="PLB1"/>
</dbReference>
<evidence type="ECO:0000256" key="32">
    <source>
        <dbReference type="ARBA" id="ARBA00048058"/>
    </source>
</evidence>
<comment type="catalytic activity">
    <reaction evidence="35">
        <text>1-octadecanoyl-2-(9Z,12Z)-octadecadienoyl-sn-glycerol + H2O = 1-octadecanoyl-sn-glycerol + (9Z,12Z)-octadecadienoate + H(+)</text>
        <dbReference type="Rhea" id="RHEA:40927"/>
        <dbReference type="ChEBI" id="CHEBI:15377"/>
        <dbReference type="ChEBI" id="CHEBI:15378"/>
        <dbReference type="ChEBI" id="CHEBI:30245"/>
        <dbReference type="ChEBI" id="CHEBI:75550"/>
        <dbReference type="ChEBI" id="CHEBI:77097"/>
    </reaction>
    <physiologicalReaction direction="left-to-right" evidence="35">
        <dbReference type="Rhea" id="RHEA:40928"/>
    </physiologicalReaction>
</comment>
<comment type="catalytic activity">
    <reaction evidence="29">
        <text>2,3-di-(9Z)-octadecenoyl-sn-glycerol + H2O = 3-(9Z-octadecenoyl)-sn-glycerol + (9Z)-octadecenoate + H(+)</text>
        <dbReference type="Rhea" id="RHEA:42604"/>
        <dbReference type="ChEBI" id="CHEBI:15377"/>
        <dbReference type="ChEBI" id="CHEBI:15378"/>
        <dbReference type="ChEBI" id="CHEBI:30823"/>
        <dbReference type="ChEBI" id="CHEBI:75824"/>
        <dbReference type="ChEBI" id="CHEBI:75938"/>
    </reaction>
    <physiologicalReaction direction="left-to-right" evidence="29">
        <dbReference type="Rhea" id="RHEA:42605"/>
    </physiologicalReaction>
</comment>
<comment type="similarity">
    <text evidence="2">Belongs to the 'GDSL' lipolytic enzyme family. Phospholipase B1 subfamily.</text>
</comment>
<evidence type="ECO:0000256" key="13">
    <source>
        <dbReference type="ARBA" id="ARBA00023098"/>
    </source>
</evidence>
<evidence type="ECO:0000256" key="20">
    <source>
        <dbReference type="ARBA" id="ARBA00029723"/>
    </source>
</evidence>
<comment type="catalytic activity">
    <reaction evidence="32">
        <text>1,2-di-(9Z-octadecenoyl)-sn-glycero-3-phosphocholine + H2O = 1-(9Z-octadecenoyl)-sn-glycero-3-phosphocholine + (9Z)-octadecenoate + H(+)</text>
        <dbReference type="Rhea" id="RHEA:40923"/>
        <dbReference type="ChEBI" id="CHEBI:15377"/>
        <dbReference type="ChEBI" id="CHEBI:15378"/>
        <dbReference type="ChEBI" id="CHEBI:28610"/>
        <dbReference type="ChEBI" id="CHEBI:30823"/>
        <dbReference type="ChEBI" id="CHEBI:74669"/>
    </reaction>
    <physiologicalReaction direction="left-to-right" evidence="32">
        <dbReference type="Rhea" id="RHEA:40924"/>
    </physiologicalReaction>
</comment>
<evidence type="ECO:0000256" key="23">
    <source>
        <dbReference type="ARBA" id="ARBA00033022"/>
    </source>
</evidence>
<keyword evidence="7" id="KW-1003">Cell membrane</keyword>
<dbReference type="InterPro" id="IPR036514">
    <property type="entry name" value="SGNH_hydro_sf"/>
</dbReference>
<keyword evidence="15" id="KW-0325">Glycoprotein</keyword>
<sequence length="480" mass="52593">MKGITDVLALFLSVVVLLGAYGTVYAQEELSALDGFPFLGIFRNLHDLLFNVVGPSSNNPTRLSMARTQGKIQSPVPPDRPFPCSTDGMRSPVVPNSVHQLRPGDIDVIAALGDSLTAGTGVLATDILELIIENRGLSWSIGGQGTWRQYLTLPNILKVFNPNLNGYVVTDSISTHRASRFDVAEIGAMSADIPHQARNLIKRMRADPTVDIKRHWKLVTILIGHNDFCSRICYLPKPEKALHQHERNLVEALRLLRKYLPRTMINVVAAINVSVLKTFHPRPAACVTTHTVECSCVFGLRFAAMQPRLDRLMWEWNRVQESVARREEFQNATDFVVNYQPFPEGLTLPTLQNGDTDAGAASVDCFHFSQRGHALAANSYWNNLLDPVGNKAGLVQKEFERFNCPTEAGVLGPALRMGIDAEFSEYNLAAGTFGGTGGRLLVGIGTAWRGATGTGMFAEPGIGCRLLNDCDDPPAADMKD</sequence>
<keyword evidence="11" id="KW-0378">Hydrolase</keyword>
<organism evidence="48 49">
    <name type="scientific">Anopheles farauti</name>
    <dbReference type="NCBI Taxonomy" id="69004"/>
    <lineage>
        <taxon>Eukaryota</taxon>
        <taxon>Metazoa</taxon>
        <taxon>Ecdysozoa</taxon>
        <taxon>Arthropoda</taxon>
        <taxon>Hexapoda</taxon>
        <taxon>Insecta</taxon>
        <taxon>Pterygota</taxon>
        <taxon>Neoptera</taxon>
        <taxon>Endopterygota</taxon>
        <taxon>Diptera</taxon>
        <taxon>Nematocera</taxon>
        <taxon>Culicoidea</taxon>
        <taxon>Culicidae</taxon>
        <taxon>Anophelinae</taxon>
        <taxon>Anopheles</taxon>
    </lineage>
</organism>
<dbReference type="InterPro" id="IPR008265">
    <property type="entry name" value="Lipase_GDSL_AS"/>
</dbReference>
<dbReference type="EC" id="3.1.1.5" evidence="3"/>
<dbReference type="FunFam" id="3.40.50.1110:FF:000005">
    <property type="entry name" value="Phospholipase B1"/>
    <property type="match status" value="1"/>
</dbReference>
<evidence type="ECO:0000256" key="37">
    <source>
        <dbReference type="ARBA" id="ARBA00048454"/>
    </source>
</evidence>
<comment type="subcellular location">
    <subcellularLocation>
        <location evidence="1">Apical cell membrane</location>
        <topology evidence="1">Single-pass type I membrane protein</topology>
    </subcellularLocation>
</comment>
<keyword evidence="9 47" id="KW-0732">Signal</keyword>
<evidence type="ECO:0000256" key="8">
    <source>
        <dbReference type="ARBA" id="ARBA00022692"/>
    </source>
</evidence>
<comment type="catalytic activity">
    <reaction evidence="28">
        <text>1-hexadecanoyl-2-(9Z)-octadecenoyl-3-octadecanoyl-sn-glycerol + H2O = 1-hexadecanoyl-2-(9Z-octadecenoyl)-sn-glycerol + octadecanoate + H(+)</text>
        <dbReference type="Rhea" id="RHEA:41111"/>
        <dbReference type="ChEBI" id="CHEBI:15377"/>
        <dbReference type="ChEBI" id="CHEBI:15378"/>
        <dbReference type="ChEBI" id="CHEBI:25629"/>
        <dbReference type="ChEBI" id="CHEBI:75466"/>
        <dbReference type="ChEBI" id="CHEBI:77623"/>
    </reaction>
    <physiologicalReaction direction="left-to-right" evidence="28">
        <dbReference type="Rhea" id="RHEA:41112"/>
    </physiologicalReaction>
</comment>
<comment type="function">
    <text evidence="24">Calcium-independent membrane-associated phospholipase that catalyzes complete diacylation of phospholipids by hydrolyzing both sn-1 and sn-2 fatty acyl chains attached to the glycerol backbone (phospholipase B activity). Has dual phospholipase and lysophospholipase activities toward diacylphospholipids. Preferentially cleaves sn-2 ester bonds over sn-1 bonds. Acts as a lipase toward glycerolipid substrates. Hydrolyzes fatty acyl chains of diacylglycerols with preference for the sn-2 position and of triacylglycerols with not positional selectivity. May also hydrolyze long chain retinyl esters such as retinyl palmitate. May contribute to digestion of dietary phospholipids, glycerolipids and retinoids, facilitating lipid absorption at the brush border.</text>
</comment>
<evidence type="ECO:0000256" key="9">
    <source>
        <dbReference type="ARBA" id="ARBA00022729"/>
    </source>
</evidence>
<dbReference type="PANTHER" id="PTHR21325">
    <property type="entry name" value="PHOSPHOLIPASE B, PLB1"/>
    <property type="match status" value="1"/>
</dbReference>
<feature type="signal peptide" evidence="47">
    <location>
        <begin position="1"/>
        <end position="26"/>
    </location>
</feature>
<evidence type="ECO:0000256" key="34">
    <source>
        <dbReference type="ARBA" id="ARBA00048362"/>
    </source>
</evidence>
<keyword evidence="8" id="KW-0812">Transmembrane</keyword>
<comment type="catalytic activity">
    <reaction evidence="43">
        <text>1-hexadecanoyl-2-(9Z)-octadecenoyl-3-octadecanoyl-sn-glycerol + H2O = 1-hexadecanoyl-3-octadecanoyl-sn-glycerol + (9Z)-octadecenoate + H(+)</text>
        <dbReference type="Rhea" id="RHEA:41103"/>
        <dbReference type="ChEBI" id="CHEBI:15377"/>
        <dbReference type="ChEBI" id="CHEBI:15378"/>
        <dbReference type="ChEBI" id="CHEBI:30823"/>
        <dbReference type="ChEBI" id="CHEBI:77623"/>
        <dbReference type="ChEBI" id="CHEBI:77624"/>
    </reaction>
    <physiologicalReaction direction="left-to-right" evidence="43">
        <dbReference type="Rhea" id="RHEA:41104"/>
    </physiologicalReaction>
</comment>
<dbReference type="EnsemblMetazoa" id="AFAF013345-RA">
    <property type="protein sequence ID" value="AFAF013345-PA"/>
    <property type="gene ID" value="AFAF013345"/>
</dbReference>
<dbReference type="Gene3D" id="3.40.50.1110">
    <property type="entry name" value="SGNH hydrolase"/>
    <property type="match status" value="1"/>
</dbReference>
<dbReference type="Pfam" id="PF00657">
    <property type="entry name" value="Lipase_GDSL"/>
    <property type="match status" value="1"/>
</dbReference>
<dbReference type="InterPro" id="IPR035547">
    <property type="entry name" value="Phospholipase_B"/>
</dbReference>
<comment type="catalytic activity">
    <reaction evidence="18">
        <text>1-hexadecanoyl-2-(9Z,12Z-octadecadienoyl)-sn-glycero-3-phosphocholine + H2O = (9Z,12Z)-octadecadienoate + 1-hexadecanoyl-sn-glycero-3-phosphocholine + H(+)</text>
        <dbReference type="Rhea" id="RHEA:40811"/>
        <dbReference type="ChEBI" id="CHEBI:15377"/>
        <dbReference type="ChEBI" id="CHEBI:15378"/>
        <dbReference type="ChEBI" id="CHEBI:30245"/>
        <dbReference type="ChEBI" id="CHEBI:72998"/>
        <dbReference type="ChEBI" id="CHEBI:73002"/>
    </reaction>
    <physiologicalReaction direction="left-to-right" evidence="18">
        <dbReference type="Rhea" id="RHEA:40812"/>
    </physiologicalReaction>
</comment>
<evidence type="ECO:0000256" key="31">
    <source>
        <dbReference type="ARBA" id="ARBA00048049"/>
    </source>
</evidence>
<evidence type="ECO:0000256" key="29">
    <source>
        <dbReference type="ARBA" id="ARBA00048011"/>
    </source>
</evidence>
<dbReference type="SUPFAM" id="SSF52266">
    <property type="entry name" value="SGNH hydrolase"/>
    <property type="match status" value="1"/>
</dbReference>
<dbReference type="CDD" id="cd01824">
    <property type="entry name" value="Phospholipase_B_like"/>
    <property type="match status" value="1"/>
</dbReference>
<keyword evidence="13" id="KW-0443">Lipid metabolism</keyword>
<comment type="catalytic activity">
    <reaction evidence="37">
        <text>a 1-acyl-sn-glycero-3-phosphocholine + H2O = sn-glycerol 3-phosphocholine + a fatty acid + H(+)</text>
        <dbReference type="Rhea" id="RHEA:15177"/>
        <dbReference type="ChEBI" id="CHEBI:15377"/>
        <dbReference type="ChEBI" id="CHEBI:15378"/>
        <dbReference type="ChEBI" id="CHEBI:16870"/>
        <dbReference type="ChEBI" id="CHEBI:28868"/>
        <dbReference type="ChEBI" id="CHEBI:58168"/>
        <dbReference type="EC" id="3.1.1.5"/>
    </reaction>
    <physiologicalReaction direction="left-to-right" evidence="37">
        <dbReference type="Rhea" id="RHEA:15178"/>
    </physiologicalReaction>
</comment>
<comment type="catalytic activity">
    <reaction evidence="46">
        <text>2-(9Z-octadecenoyl)-glycerol + H2O = glycerol + (9Z)-octadecenoate + H(+)</text>
        <dbReference type="Rhea" id="RHEA:38491"/>
        <dbReference type="ChEBI" id="CHEBI:15377"/>
        <dbReference type="ChEBI" id="CHEBI:15378"/>
        <dbReference type="ChEBI" id="CHEBI:17754"/>
        <dbReference type="ChEBI" id="CHEBI:30823"/>
        <dbReference type="ChEBI" id="CHEBI:73990"/>
    </reaction>
    <physiologicalReaction direction="left-to-right" evidence="46">
        <dbReference type="Rhea" id="RHEA:38492"/>
    </physiologicalReaction>
</comment>
<evidence type="ECO:0000256" key="26">
    <source>
        <dbReference type="ARBA" id="ARBA00047363"/>
    </source>
</evidence>
<evidence type="ECO:0000313" key="49">
    <source>
        <dbReference type="Proteomes" id="UP000075886"/>
    </source>
</evidence>
<evidence type="ECO:0000256" key="42">
    <source>
        <dbReference type="ARBA" id="ARBA00048872"/>
    </source>
</evidence>
<dbReference type="GO" id="GO:0006644">
    <property type="term" value="P:phospholipid metabolic process"/>
    <property type="evidence" value="ECO:0007669"/>
    <property type="project" value="TreeGrafter"/>
</dbReference>
<evidence type="ECO:0000256" key="41">
    <source>
        <dbReference type="ARBA" id="ARBA00048869"/>
    </source>
</evidence>
<evidence type="ECO:0000256" key="22">
    <source>
        <dbReference type="ARBA" id="ARBA00031485"/>
    </source>
</evidence>
<dbReference type="PROSITE" id="PS01098">
    <property type="entry name" value="LIPASE_GDSL_SER"/>
    <property type="match status" value="1"/>
</dbReference>
<evidence type="ECO:0000256" key="46">
    <source>
        <dbReference type="ARBA" id="ARBA00049461"/>
    </source>
</evidence>
<evidence type="ECO:0000256" key="19">
    <source>
        <dbReference type="ARBA" id="ARBA00023422"/>
    </source>
</evidence>
<evidence type="ECO:0000256" key="18">
    <source>
        <dbReference type="ARBA" id="ARBA00023408"/>
    </source>
</evidence>
<comment type="catalytic activity">
    <reaction evidence="27">
        <text>1-(9Z-octadecenoyl)-glycerol + H2O = glycerol + (9Z)-octadecenoate + H(+)</text>
        <dbReference type="Rhea" id="RHEA:38487"/>
        <dbReference type="ChEBI" id="CHEBI:15377"/>
        <dbReference type="ChEBI" id="CHEBI:15378"/>
        <dbReference type="ChEBI" id="CHEBI:17754"/>
        <dbReference type="ChEBI" id="CHEBI:30823"/>
        <dbReference type="ChEBI" id="CHEBI:75342"/>
    </reaction>
    <physiologicalReaction direction="left-to-right" evidence="27">
        <dbReference type="Rhea" id="RHEA:38488"/>
    </physiologicalReaction>
</comment>
<dbReference type="STRING" id="69004.A0A182QMT2"/>
<dbReference type="EC" id="3.1.1.3" evidence="5"/>
<comment type="catalytic activity">
    <reaction evidence="38">
        <text>1-hexadecanoyl-2-(9Z-octadecenoyl)-sn-glycero-3-phosphoethanolamine + H2O = 1-hexadecanoyl-sn-glycero-3-phosphoethanolamine + (9Z)-octadecenoate + H(+)</text>
        <dbReference type="Rhea" id="RHEA:40911"/>
        <dbReference type="ChEBI" id="CHEBI:15377"/>
        <dbReference type="ChEBI" id="CHEBI:15378"/>
        <dbReference type="ChEBI" id="CHEBI:30823"/>
        <dbReference type="ChEBI" id="CHEBI:73004"/>
        <dbReference type="ChEBI" id="CHEBI:73007"/>
    </reaction>
    <physiologicalReaction direction="left-to-right" evidence="38">
        <dbReference type="Rhea" id="RHEA:40912"/>
    </physiologicalReaction>
</comment>
<comment type="catalytic activity">
    <reaction evidence="45">
        <text>1,3-di-(9Z-octadecenoyl)-glycerol + H2O = 1-(9Z-octadecenoyl)-glycerol + (9Z)-octadecenoate + H(+)</text>
        <dbReference type="Rhea" id="RHEA:39939"/>
        <dbReference type="ChEBI" id="CHEBI:15377"/>
        <dbReference type="ChEBI" id="CHEBI:15378"/>
        <dbReference type="ChEBI" id="CHEBI:30823"/>
        <dbReference type="ChEBI" id="CHEBI:75342"/>
        <dbReference type="ChEBI" id="CHEBI:75735"/>
    </reaction>
    <physiologicalReaction direction="left-to-right" evidence="45">
        <dbReference type="Rhea" id="RHEA:39940"/>
    </physiologicalReaction>
</comment>
<reference evidence="48" key="2">
    <citation type="submission" date="2020-05" db="UniProtKB">
        <authorList>
            <consortium name="EnsemblMetazoa"/>
        </authorList>
    </citation>
    <scope>IDENTIFICATION</scope>
    <source>
        <strain evidence="48">FAR1</strain>
    </source>
</reference>
<dbReference type="GO" id="GO:0016324">
    <property type="term" value="C:apical plasma membrane"/>
    <property type="evidence" value="ECO:0007669"/>
    <property type="project" value="UniProtKB-SubCell"/>
</dbReference>
<dbReference type="GO" id="GO:0004623">
    <property type="term" value="F:phospholipase A2 activity"/>
    <property type="evidence" value="ECO:0007669"/>
    <property type="project" value="UniProtKB-EC"/>
</dbReference>
<evidence type="ECO:0000256" key="14">
    <source>
        <dbReference type="ARBA" id="ARBA00023136"/>
    </source>
</evidence>
<dbReference type="PANTHER" id="PTHR21325:SF31">
    <property type="entry name" value="GH22081P-RELATED"/>
    <property type="match status" value="1"/>
</dbReference>
<comment type="catalytic activity">
    <reaction evidence="44">
        <text>1,2-dihexadecanoyl-sn-glycero-3-phosphocholine + 2 H2O = sn-glycerol 3-phosphocholine + 2 hexadecanoate + 2 H(+)</text>
        <dbReference type="Rhea" id="RHEA:40975"/>
        <dbReference type="ChEBI" id="CHEBI:7896"/>
        <dbReference type="ChEBI" id="CHEBI:15377"/>
        <dbReference type="ChEBI" id="CHEBI:15378"/>
        <dbReference type="ChEBI" id="CHEBI:16870"/>
        <dbReference type="ChEBI" id="CHEBI:72999"/>
    </reaction>
    <physiologicalReaction direction="left-to-right" evidence="44">
        <dbReference type="Rhea" id="RHEA:40976"/>
    </physiologicalReaction>
</comment>
<protein>
    <recommendedName>
        <fullName evidence="6">Phospholipase B1, membrane-associated</fullName>
        <ecNumber evidence="5">3.1.1.3</ecNumber>
        <ecNumber evidence="4">3.1.1.4</ecNumber>
        <ecNumber evidence="3">3.1.1.5</ecNumber>
    </recommendedName>
    <alternativeName>
        <fullName evidence="20">Lysophospholipase</fullName>
    </alternativeName>
    <alternativeName>
        <fullName evidence="21">Phospholipase A2</fullName>
    </alternativeName>
    <alternativeName>
        <fullName evidence="23">Phospholipase B/lipase</fullName>
    </alternativeName>
    <alternativeName>
        <fullName evidence="22">Triacylglycerol lipase</fullName>
    </alternativeName>
</protein>
<name>A0A182QMT2_9DIPT</name>
<comment type="catalytic activity">
    <reaction evidence="19">
        <text>a 1,2-diacyl-sn-glycero-3-phosphocholine + H2O = a 1-acyl-sn-glycero-3-phosphocholine + a fatty acid + H(+)</text>
        <dbReference type="Rhea" id="RHEA:15801"/>
        <dbReference type="ChEBI" id="CHEBI:15377"/>
        <dbReference type="ChEBI" id="CHEBI:15378"/>
        <dbReference type="ChEBI" id="CHEBI:28868"/>
        <dbReference type="ChEBI" id="CHEBI:57643"/>
        <dbReference type="ChEBI" id="CHEBI:58168"/>
        <dbReference type="EC" id="3.1.1.4"/>
    </reaction>
    <physiologicalReaction direction="left-to-right" evidence="19">
        <dbReference type="Rhea" id="RHEA:15802"/>
    </physiologicalReaction>
</comment>
<evidence type="ECO:0000256" key="3">
    <source>
        <dbReference type="ARBA" id="ARBA00013274"/>
    </source>
</evidence>
<evidence type="ECO:0000256" key="25">
    <source>
        <dbReference type="ARBA" id="ARBA00047324"/>
    </source>
</evidence>
<evidence type="ECO:0000256" key="30">
    <source>
        <dbReference type="ARBA" id="ARBA00048015"/>
    </source>
</evidence>
<comment type="catalytic activity">
    <reaction evidence="17">
        <text>a triacylglycerol + H2O = a diacylglycerol + a fatty acid + H(+)</text>
        <dbReference type="Rhea" id="RHEA:12044"/>
        <dbReference type="ChEBI" id="CHEBI:15377"/>
        <dbReference type="ChEBI" id="CHEBI:15378"/>
        <dbReference type="ChEBI" id="CHEBI:17855"/>
        <dbReference type="ChEBI" id="CHEBI:18035"/>
        <dbReference type="ChEBI" id="CHEBI:28868"/>
        <dbReference type="EC" id="3.1.1.3"/>
    </reaction>
    <physiologicalReaction direction="left-to-right" evidence="17">
        <dbReference type="Rhea" id="RHEA:12045"/>
    </physiologicalReaction>
</comment>
<evidence type="ECO:0000256" key="36">
    <source>
        <dbReference type="ARBA" id="ARBA00048386"/>
    </source>
</evidence>
<evidence type="ECO:0000313" key="48">
    <source>
        <dbReference type="EnsemblMetazoa" id="AFAF013345-PA"/>
    </source>
</evidence>
<evidence type="ECO:0000256" key="28">
    <source>
        <dbReference type="ARBA" id="ARBA00047459"/>
    </source>
</evidence>
<evidence type="ECO:0000256" key="35">
    <source>
        <dbReference type="ARBA" id="ARBA00048374"/>
    </source>
</evidence>
<evidence type="ECO:0000256" key="11">
    <source>
        <dbReference type="ARBA" id="ARBA00022801"/>
    </source>
</evidence>
<dbReference type="InterPro" id="IPR001087">
    <property type="entry name" value="GDSL"/>
</dbReference>
<keyword evidence="14" id="KW-0472">Membrane</keyword>
<keyword evidence="12" id="KW-1133">Transmembrane helix</keyword>
<evidence type="ECO:0000256" key="39">
    <source>
        <dbReference type="ARBA" id="ARBA00048656"/>
    </source>
</evidence>
<evidence type="ECO:0000256" key="47">
    <source>
        <dbReference type="SAM" id="SignalP"/>
    </source>
</evidence>
<evidence type="ECO:0000256" key="43">
    <source>
        <dbReference type="ARBA" id="ARBA00048939"/>
    </source>
</evidence>
<evidence type="ECO:0000256" key="21">
    <source>
        <dbReference type="ARBA" id="ARBA00031182"/>
    </source>
</evidence>
<reference evidence="49" key="1">
    <citation type="submission" date="2014-01" db="EMBL/GenBank/DDBJ databases">
        <title>The Genome Sequence of Anopheles farauti FAR1 (V2).</title>
        <authorList>
            <consortium name="The Broad Institute Genomics Platform"/>
            <person name="Neafsey D.E."/>
            <person name="Besansky N."/>
            <person name="Howell P."/>
            <person name="Walton C."/>
            <person name="Young S.K."/>
            <person name="Zeng Q."/>
            <person name="Gargeya S."/>
            <person name="Fitzgerald M."/>
            <person name="Haas B."/>
            <person name="Abouelleil A."/>
            <person name="Allen A.W."/>
            <person name="Alvarado L."/>
            <person name="Arachchi H.M."/>
            <person name="Berlin A.M."/>
            <person name="Chapman S.B."/>
            <person name="Gainer-Dewar J."/>
            <person name="Goldberg J."/>
            <person name="Griggs A."/>
            <person name="Gujja S."/>
            <person name="Hansen M."/>
            <person name="Howarth C."/>
            <person name="Imamovic A."/>
            <person name="Ireland A."/>
            <person name="Larimer J."/>
            <person name="McCowan C."/>
            <person name="Murphy C."/>
            <person name="Pearson M."/>
            <person name="Poon T.W."/>
            <person name="Priest M."/>
            <person name="Roberts A."/>
            <person name="Saif S."/>
            <person name="Shea T."/>
            <person name="Sisk P."/>
            <person name="Sykes S."/>
            <person name="Wortman J."/>
            <person name="Nusbaum C."/>
            <person name="Birren B."/>
        </authorList>
    </citation>
    <scope>NUCLEOTIDE SEQUENCE [LARGE SCALE GENOMIC DNA]</scope>
    <source>
        <strain evidence="49">FAR1</strain>
    </source>
</reference>
<evidence type="ECO:0000256" key="1">
    <source>
        <dbReference type="ARBA" id="ARBA00004247"/>
    </source>
</evidence>
<comment type="catalytic activity">
    <reaction evidence="39">
        <text>1-hexadecanoyl-sn-glycero-3-phosphocholine + H2O = sn-glycerol 3-phosphocholine + hexadecanoate + H(+)</text>
        <dbReference type="Rhea" id="RHEA:40435"/>
        <dbReference type="ChEBI" id="CHEBI:7896"/>
        <dbReference type="ChEBI" id="CHEBI:15377"/>
        <dbReference type="ChEBI" id="CHEBI:15378"/>
        <dbReference type="ChEBI" id="CHEBI:16870"/>
        <dbReference type="ChEBI" id="CHEBI:72998"/>
    </reaction>
    <physiologicalReaction direction="left-to-right" evidence="39">
        <dbReference type="Rhea" id="RHEA:40436"/>
    </physiologicalReaction>
</comment>
<comment type="catalytic activity">
    <reaction evidence="42">
        <text>1-O-hexadecyl-2-(9Z)-octadecenoyl-sn-glycero-3-phosphocholine + H2O = 1-O-hexadecyl-sn-glycero-3-phosphocholine + (9Z)-octadecenoate + H(+)</text>
        <dbReference type="Rhea" id="RHEA:40915"/>
        <dbReference type="ChEBI" id="CHEBI:15377"/>
        <dbReference type="ChEBI" id="CHEBI:15378"/>
        <dbReference type="ChEBI" id="CHEBI:30823"/>
        <dbReference type="ChEBI" id="CHEBI:34112"/>
        <dbReference type="ChEBI" id="CHEBI:64496"/>
    </reaction>
    <physiologicalReaction direction="left-to-right" evidence="42">
        <dbReference type="Rhea" id="RHEA:40916"/>
    </physiologicalReaction>
</comment>